<dbReference type="EMBL" id="UINC01186810">
    <property type="protein sequence ID" value="SVD99211.1"/>
    <property type="molecule type" value="Genomic_DNA"/>
</dbReference>
<dbReference type="AlphaFoldDB" id="A0A382ZUU7"/>
<feature type="non-terminal residue" evidence="1">
    <location>
        <position position="42"/>
    </location>
</feature>
<proteinExistence type="predicted"/>
<reference evidence="1" key="1">
    <citation type="submission" date="2018-05" db="EMBL/GenBank/DDBJ databases">
        <authorList>
            <person name="Lanie J.A."/>
            <person name="Ng W.-L."/>
            <person name="Kazmierczak K.M."/>
            <person name="Andrzejewski T.M."/>
            <person name="Davidsen T.M."/>
            <person name="Wayne K.J."/>
            <person name="Tettelin H."/>
            <person name="Glass J.I."/>
            <person name="Rusch D."/>
            <person name="Podicherti R."/>
            <person name="Tsui H.-C.T."/>
            <person name="Winkler M.E."/>
        </authorList>
    </citation>
    <scope>NUCLEOTIDE SEQUENCE</scope>
</reference>
<protein>
    <submittedName>
        <fullName evidence="1">Uncharacterized protein</fullName>
    </submittedName>
</protein>
<sequence>MSFGFVINSSKEICFSVLSTIFLNTTHFSANSLGAKIIENFE</sequence>
<accession>A0A382ZUU7</accession>
<gene>
    <name evidence="1" type="ORF">METZ01_LOCUS452065</name>
</gene>
<organism evidence="1">
    <name type="scientific">marine metagenome</name>
    <dbReference type="NCBI Taxonomy" id="408172"/>
    <lineage>
        <taxon>unclassified sequences</taxon>
        <taxon>metagenomes</taxon>
        <taxon>ecological metagenomes</taxon>
    </lineage>
</organism>
<evidence type="ECO:0000313" key="1">
    <source>
        <dbReference type="EMBL" id="SVD99211.1"/>
    </source>
</evidence>
<name>A0A382ZUU7_9ZZZZ</name>